<dbReference type="AlphaFoldDB" id="A0A1W6TLX6"/>
<organism evidence="1">
    <name type="scientific">Vibrio alginolyticus</name>
    <dbReference type="NCBI Taxonomy" id="663"/>
    <lineage>
        <taxon>Bacteria</taxon>
        <taxon>Pseudomonadati</taxon>
        <taxon>Pseudomonadota</taxon>
        <taxon>Gammaproteobacteria</taxon>
        <taxon>Vibrionales</taxon>
        <taxon>Vibrionaceae</taxon>
        <taxon>Vibrio</taxon>
    </lineage>
</organism>
<dbReference type="EMBL" id="CP017904">
    <property type="protein sequence ID" value="ARP21873.1"/>
    <property type="molecule type" value="Genomic_DNA"/>
</dbReference>
<evidence type="ECO:0000313" key="1">
    <source>
        <dbReference type="EMBL" id="ARP21873.1"/>
    </source>
</evidence>
<name>A0A1W6TLX6_VIBAL</name>
<protein>
    <submittedName>
        <fullName evidence="1">Uncharacterized protein</fullName>
    </submittedName>
</protein>
<accession>A0A1W6TLX6</accession>
<reference evidence="1" key="1">
    <citation type="submission" date="2016-10" db="EMBL/GenBank/DDBJ databases">
        <title>The High Quality Genome of Vibrio alginolyticus K01M1.</title>
        <authorList>
            <person name="Wendling C."/>
            <person name="Chibani C.M."/>
            <person name="Hertel R."/>
            <person name="Sproer C."/>
            <person name="Bunk B."/>
            <person name="Overmann J."/>
            <person name="Roth O."/>
            <person name="Liesegang H."/>
        </authorList>
    </citation>
    <scope>NUCLEOTIDE SEQUENCE</scope>
    <source>
        <strain evidence="1">K05K4</strain>
        <plasmid evidence="1">pL289</plasmid>
    </source>
</reference>
<sequence>MNVTDEKYFECLSVITALEGKPVNQLSDNELKLLGDCEAAIRAWEEKHLPF</sequence>
<proteinExistence type="predicted"/>
<gene>
    <name evidence="1" type="ORF">K05K4_51710</name>
</gene>
<geneLocation type="plasmid" evidence="1">
    <name>pL289</name>
</geneLocation>
<keyword evidence="1" id="KW-0614">Plasmid</keyword>
<dbReference type="RefSeq" id="WP_157664662.1">
    <property type="nucleotide sequence ID" value="NZ_CP017893.1"/>
</dbReference>